<dbReference type="InterPro" id="IPR002347">
    <property type="entry name" value="SDR_fam"/>
</dbReference>
<dbReference type="SUPFAM" id="SSF51735">
    <property type="entry name" value="NAD(P)-binding Rossmann-fold domains"/>
    <property type="match status" value="1"/>
</dbReference>
<protein>
    <submittedName>
        <fullName evidence="2">Glucose 1-dehydrogenase</fullName>
        <ecNumber evidence="2">1.1.1.47</ecNumber>
    </submittedName>
</protein>
<dbReference type="InterPro" id="IPR036291">
    <property type="entry name" value="NAD(P)-bd_dom_sf"/>
</dbReference>
<dbReference type="EMBL" id="CP046910">
    <property type="protein sequence ID" value="QGZ56397.1"/>
    <property type="molecule type" value="Genomic_DNA"/>
</dbReference>
<sequence length="264" mass="27377">MFDLSGRVAVITGGESGIGLAISRTLAKSGAKVVIGGILADEGANVAESLRADGGDVYFVKTDVRVEEQVDNLVDEAVKRFGRLDIMINNAGVFDGFANILDTTTALWDQIVDINLKGCFFGCKSALKRMLAQGGGGRIINTSSVGGLRGAADGASYTAAKFGVVGLTRQLACDYSEQGITVNAVCPGSIQTDVRKNSGTILGADAVPMDRGVGADPDAWKRMIPARRRGLPQEVADVAVFLVSDAASYVTGQAIAVDGGWTAT</sequence>
<dbReference type="InterPro" id="IPR020904">
    <property type="entry name" value="Sc_DH/Rdtase_CS"/>
</dbReference>
<organism evidence="2 3">
    <name type="scientific">Paraburkholderia acidiphila</name>
    <dbReference type="NCBI Taxonomy" id="2571747"/>
    <lineage>
        <taxon>Bacteria</taxon>
        <taxon>Pseudomonadati</taxon>
        <taxon>Pseudomonadota</taxon>
        <taxon>Betaproteobacteria</taxon>
        <taxon>Burkholderiales</taxon>
        <taxon>Burkholderiaceae</taxon>
        <taxon>Paraburkholderia</taxon>
    </lineage>
</organism>
<keyword evidence="3" id="KW-1185">Reference proteome</keyword>
<dbReference type="CDD" id="cd05233">
    <property type="entry name" value="SDR_c"/>
    <property type="match status" value="1"/>
</dbReference>
<evidence type="ECO:0000313" key="2">
    <source>
        <dbReference type="EMBL" id="QGZ56397.1"/>
    </source>
</evidence>
<proteinExistence type="inferred from homology"/>
<dbReference type="PRINTS" id="PR00080">
    <property type="entry name" value="SDRFAMILY"/>
</dbReference>
<accession>A0A7Z2G722</accession>
<keyword evidence="2" id="KW-0560">Oxidoreductase</keyword>
<dbReference type="PRINTS" id="PR00081">
    <property type="entry name" value="GDHRDH"/>
</dbReference>
<gene>
    <name evidence="2" type="ORF">FAZ97_15515</name>
</gene>
<evidence type="ECO:0000256" key="1">
    <source>
        <dbReference type="ARBA" id="ARBA00006484"/>
    </source>
</evidence>
<dbReference type="RefSeq" id="WP_158759361.1">
    <property type="nucleotide sequence ID" value="NZ_CP046910.1"/>
</dbReference>
<dbReference type="KEGG" id="pacp:FAZ97_15515"/>
<dbReference type="FunFam" id="3.40.50.720:FF:000084">
    <property type="entry name" value="Short-chain dehydrogenase reductase"/>
    <property type="match status" value="1"/>
</dbReference>
<comment type="similarity">
    <text evidence="1">Belongs to the short-chain dehydrogenases/reductases (SDR) family.</text>
</comment>
<reference evidence="2 3" key="1">
    <citation type="submission" date="2019-12" db="EMBL/GenBank/DDBJ databases">
        <title>Paraburkholderia acidiphila 7Q-K02 sp. nov and Paraburkholderia acidisoli DHF22 sp. nov., two strains isolated from forest soil.</title>
        <authorList>
            <person name="Gao Z."/>
            <person name="Qiu L."/>
        </authorList>
    </citation>
    <scope>NUCLEOTIDE SEQUENCE [LARGE SCALE GENOMIC DNA]</scope>
    <source>
        <strain evidence="2 3">7Q-K02</strain>
    </source>
</reference>
<dbReference type="PROSITE" id="PS00061">
    <property type="entry name" value="ADH_SHORT"/>
    <property type="match status" value="1"/>
</dbReference>
<dbReference type="OrthoDB" id="8687320at2"/>
<dbReference type="Gene3D" id="3.40.50.720">
    <property type="entry name" value="NAD(P)-binding Rossmann-like Domain"/>
    <property type="match status" value="1"/>
</dbReference>
<name>A0A7Z2G722_9BURK</name>
<dbReference type="Pfam" id="PF13561">
    <property type="entry name" value="adh_short_C2"/>
    <property type="match status" value="1"/>
</dbReference>
<dbReference type="PANTHER" id="PTHR42760">
    <property type="entry name" value="SHORT-CHAIN DEHYDROGENASES/REDUCTASES FAMILY MEMBER"/>
    <property type="match status" value="1"/>
</dbReference>
<dbReference type="EC" id="1.1.1.47" evidence="2"/>
<dbReference type="Proteomes" id="UP000434209">
    <property type="component" value="Chromosome 2"/>
</dbReference>
<dbReference type="GO" id="GO:0047936">
    <property type="term" value="F:glucose 1-dehydrogenase [NAD(P)+] activity"/>
    <property type="evidence" value="ECO:0007669"/>
    <property type="project" value="UniProtKB-EC"/>
</dbReference>
<evidence type="ECO:0000313" key="3">
    <source>
        <dbReference type="Proteomes" id="UP000434209"/>
    </source>
</evidence>
<dbReference type="AlphaFoldDB" id="A0A7Z2G722"/>
<dbReference type="NCBIfam" id="NF005559">
    <property type="entry name" value="PRK07231.1"/>
    <property type="match status" value="1"/>
</dbReference>